<protein>
    <submittedName>
        <fullName evidence="1">Uncharacterized protein</fullName>
    </submittedName>
</protein>
<gene>
    <name evidence="1" type="ORF">PsorP6_007152</name>
</gene>
<keyword evidence="2" id="KW-1185">Reference proteome</keyword>
<evidence type="ECO:0000313" key="2">
    <source>
        <dbReference type="Proteomes" id="UP001163321"/>
    </source>
</evidence>
<comment type="caution">
    <text evidence="1">The sequence shown here is derived from an EMBL/GenBank/DDBJ whole genome shotgun (WGS) entry which is preliminary data.</text>
</comment>
<proteinExistence type="predicted"/>
<organism evidence="1 2">
    <name type="scientific">Peronosclerospora sorghi</name>
    <dbReference type="NCBI Taxonomy" id="230839"/>
    <lineage>
        <taxon>Eukaryota</taxon>
        <taxon>Sar</taxon>
        <taxon>Stramenopiles</taxon>
        <taxon>Oomycota</taxon>
        <taxon>Peronosporomycetes</taxon>
        <taxon>Peronosporales</taxon>
        <taxon>Peronosporaceae</taxon>
        <taxon>Peronosclerospora</taxon>
    </lineage>
</organism>
<reference evidence="1 2" key="1">
    <citation type="journal article" date="2022" name="bioRxiv">
        <title>The genome of the oomycete Peronosclerospora sorghi, a cosmopolitan pathogen of maize and sorghum, is inflated with dispersed pseudogenes.</title>
        <authorList>
            <person name="Fletcher K."/>
            <person name="Martin F."/>
            <person name="Isakeit T."/>
            <person name="Cavanaugh K."/>
            <person name="Magill C."/>
            <person name="Michelmore R."/>
        </authorList>
    </citation>
    <scope>NUCLEOTIDE SEQUENCE [LARGE SCALE GENOMIC DNA]</scope>
    <source>
        <strain evidence="1">P6</strain>
    </source>
</reference>
<accession>A0ACC0W6X5</accession>
<name>A0ACC0W6X5_9STRA</name>
<dbReference type="EMBL" id="CM047582">
    <property type="protein sequence ID" value="KAI9914514.1"/>
    <property type="molecule type" value="Genomic_DNA"/>
</dbReference>
<sequence length="77" mass="7944">MSTLLGVNVVASIKLHHRYSTEASAALCPASCSLEAVAVECFERLANPTEILSLRASSTVTSMTVGTLVGNGTNPGH</sequence>
<dbReference type="Proteomes" id="UP001163321">
    <property type="component" value="Chromosome 3"/>
</dbReference>
<evidence type="ECO:0000313" key="1">
    <source>
        <dbReference type="EMBL" id="KAI9914514.1"/>
    </source>
</evidence>